<name>A0ABR0C1B4_PURLI</name>
<feature type="region of interest" description="Disordered" evidence="1">
    <location>
        <begin position="1"/>
        <end position="45"/>
    </location>
</feature>
<evidence type="ECO:0000313" key="2">
    <source>
        <dbReference type="EMBL" id="KAK4090133.1"/>
    </source>
</evidence>
<proteinExistence type="predicted"/>
<keyword evidence="3" id="KW-1185">Reference proteome</keyword>
<protein>
    <submittedName>
        <fullName evidence="2">Uncharacterized protein</fullName>
    </submittedName>
</protein>
<organism evidence="2 3">
    <name type="scientific">Purpureocillium lilacinum</name>
    <name type="common">Paecilomyces lilacinus</name>
    <dbReference type="NCBI Taxonomy" id="33203"/>
    <lineage>
        <taxon>Eukaryota</taxon>
        <taxon>Fungi</taxon>
        <taxon>Dikarya</taxon>
        <taxon>Ascomycota</taxon>
        <taxon>Pezizomycotina</taxon>
        <taxon>Sordariomycetes</taxon>
        <taxon>Hypocreomycetidae</taxon>
        <taxon>Hypocreales</taxon>
        <taxon>Ophiocordycipitaceae</taxon>
        <taxon>Purpureocillium</taxon>
    </lineage>
</organism>
<evidence type="ECO:0000256" key="1">
    <source>
        <dbReference type="SAM" id="MobiDB-lite"/>
    </source>
</evidence>
<evidence type="ECO:0000313" key="3">
    <source>
        <dbReference type="Proteomes" id="UP001287286"/>
    </source>
</evidence>
<comment type="caution">
    <text evidence="2">The sequence shown here is derived from an EMBL/GenBank/DDBJ whole genome shotgun (WGS) entry which is preliminary data.</text>
</comment>
<gene>
    <name evidence="2" type="ORF">Purlil1_5304</name>
</gene>
<dbReference type="Proteomes" id="UP001287286">
    <property type="component" value="Unassembled WGS sequence"/>
</dbReference>
<accession>A0ABR0C1B4</accession>
<dbReference type="EMBL" id="JAWRVI010000016">
    <property type="protein sequence ID" value="KAK4090133.1"/>
    <property type="molecule type" value="Genomic_DNA"/>
</dbReference>
<feature type="compositionally biased region" description="Low complexity" evidence="1">
    <location>
        <begin position="18"/>
        <end position="37"/>
    </location>
</feature>
<reference evidence="2 3" key="1">
    <citation type="journal article" date="2024" name="Microbiol. Resour. Announc.">
        <title>Genome annotations for the ascomycete fungi Trichoderma harzianum, Trichoderma aggressivum, and Purpureocillium lilacinum.</title>
        <authorList>
            <person name="Beijen E.P.W."/>
            <person name="Ohm R.A."/>
        </authorList>
    </citation>
    <scope>NUCLEOTIDE SEQUENCE [LARGE SCALE GENOMIC DNA]</scope>
    <source>
        <strain evidence="2 3">CBS 150709</strain>
    </source>
</reference>
<sequence length="176" mass="18390">MPQATDHGRRTPALRPLAGPCCPGAAPPRSASSGSGSDTAALEGSAQGWWAARALDTSTHIERLQLASTTRNDVPSGLATTSAEPLPTACPILPFGTLQASTTAPSSSASTANVWPHRRLTDQRPKSTSSYRSRLNWPPTHPSARVVTFAPVTHPSASRGLAPSDSRACMAVRPFD</sequence>
<feature type="region of interest" description="Disordered" evidence="1">
    <location>
        <begin position="100"/>
        <end position="137"/>
    </location>
</feature>
<feature type="compositionally biased region" description="Low complexity" evidence="1">
    <location>
        <begin position="100"/>
        <end position="112"/>
    </location>
</feature>